<organism evidence="1">
    <name type="scientific">human gut metagenome</name>
    <dbReference type="NCBI Taxonomy" id="408170"/>
    <lineage>
        <taxon>unclassified sequences</taxon>
        <taxon>metagenomes</taxon>
        <taxon>organismal metagenomes</taxon>
    </lineage>
</organism>
<dbReference type="AlphaFoldDB" id="W1WQD9"/>
<reference evidence="1" key="1">
    <citation type="submission" date="2013-12" db="EMBL/GenBank/DDBJ databases">
        <title>A Varibaculum cambriense genome reconstructed from a premature infant gut community with otherwise low bacterial novelty that shifts toward anaerobic metabolism during the third week of life.</title>
        <authorList>
            <person name="Brown C.T."/>
            <person name="Sharon I."/>
            <person name="Thomas B.C."/>
            <person name="Castelle C.J."/>
            <person name="Morowitz M.J."/>
            <person name="Banfield J.F."/>
        </authorList>
    </citation>
    <scope>NUCLEOTIDE SEQUENCE</scope>
</reference>
<sequence length="136" mass="15855">MRKYVLSVDKSKPIELEITNILDDDKTIVRGRLNTYHLDYDVETSSVLLSFTLEDDRETIYSIRLQEDDSLLKCLDCTPQEVFFNIVNFLGEVIHKAKSVGYTLVMKLDYQASRLFVKDLTKIGEEYRVFNGELVY</sequence>
<dbReference type="EMBL" id="AZMM01018416">
    <property type="protein sequence ID" value="ETJ20412.1"/>
    <property type="molecule type" value="Genomic_DNA"/>
</dbReference>
<name>W1WQD9_9ZZZZ</name>
<comment type="caution">
    <text evidence="1">The sequence shown here is derived from an EMBL/GenBank/DDBJ whole genome shotgun (WGS) entry which is preliminary data.</text>
</comment>
<evidence type="ECO:0000313" key="1">
    <source>
        <dbReference type="EMBL" id="ETJ20412.1"/>
    </source>
</evidence>
<accession>W1WQD9</accession>
<gene>
    <name evidence="1" type="ORF">Q604_UNBC18416G0013</name>
</gene>
<protein>
    <submittedName>
        <fullName evidence="1">Uncharacterized protein</fullName>
    </submittedName>
</protein>
<proteinExistence type="predicted"/>